<feature type="compositionally biased region" description="Polar residues" evidence="1">
    <location>
        <begin position="141"/>
        <end position="153"/>
    </location>
</feature>
<feature type="region of interest" description="Disordered" evidence="1">
    <location>
        <begin position="1"/>
        <end position="444"/>
    </location>
</feature>
<feature type="compositionally biased region" description="Polar residues" evidence="1">
    <location>
        <begin position="46"/>
        <end position="63"/>
    </location>
</feature>
<proteinExistence type="predicted"/>
<evidence type="ECO:0000313" key="2">
    <source>
        <dbReference type="EMBL" id="KAK6506649.1"/>
    </source>
</evidence>
<comment type="caution">
    <text evidence="2">The sequence shown here is derived from an EMBL/GenBank/DDBJ whole genome shotgun (WGS) entry which is preliminary data.</text>
</comment>
<feature type="compositionally biased region" description="Low complexity" evidence="1">
    <location>
        <begin position="230"/>
        <end position="239"/>
    </location>
</feature>
<evidence type="ECO:0000313" key="3">
    <source>
        <dbReference type="Proteomes" id="UP001370758"/>
    </source>
</evidence>
<feature type="compositionally biased region" description="Low complexity" evidence="1">
    <location>
        <begin position="74"/>
        <end position="84"/>
    </location>
</feature>
<feature type="compositionally biased region" description="Polar residues" evidence="1">
    <location>
        <begin position="371"/>
        <end position="381"/>
    </location>
</feature>
<accession>A0AAV9WER0</accession>
<name>A0AAV9WER0_9PEZI</name>
<feature type="compositionally biased region" description="Low complexity" evidence="1">
    <location>
        <begin position="189"/>
        <end position="203"/>
    </location>
</feature>
<feature type="compositionally biased region" description="Polar residues" evidence="1">
    <location>
        <begin position="327"/>
        <end position="336"/>
    </location>
</feature>
<feature type="compositionally biased region" description="Polar residues" evidence="1">
    <location>
        <begin position="427"/>
        <end position="441"/>
    </location>
</feature>
<dbReference type="Proteomes" id="UP001370758">
    <property type="component" value="Unassembled WGS sequence"/>
</dbReference>
<organism evidence="2 3">
    <name type="scientific">Arthrobotrys musiformis</name>
    <dbReference type="NCBI Taxonomy" id="47236"/>
    <lineage>
        <taxon>Eukaryota</taxon>
        <taxon>Fungi</taxon>
        <taxon>Dikarya</taxon>
        <taxon>Ascomycota</taxon>
        <taxon>Pezizomycotina</taxon>
        <taxon>Orbiliomycetes</taxon>
        <taxon>Orbiliales</taxon>
        <taxon>Orbiliaceae</taxon>
        <taxon>Arthrobotrys</taxon>
    </lineage>
</organism>
<evidence type="ECO:0008006" key="4">
    <source>
        <dbReference type="Google" id="ProtNLM"/>
    </source>
</evidence>
<feature type="compositionally biased region" description="Polar residues" evidence="1">
    <location>
        <begin position="261"/>
        <end position="271"/>
    </location>
</feature>
<gene>
    <name evidence="2" type="ORF">TWF481_005108</name>
</gene>
<protein>
    <recommendedName>
        <fullName evidence="4">RNase H type-1 domain-containing protein</fullName>
    </recommendedName>
</protein>
<dbReference type="AlphaFoldDB" id="A0AAV9WER0"/>
<sequence length="802" mass="88070">MSSNGQESTPPNPEKDIETTTPQSPEKDTETMPQNLEEDIERPRSTPVSGIQTPVSPNIQSPQALPPAQETHTQQQQQQPPSQSRNPFSGAASVTPLVLRDASTQAADGVSGNVQKPVRIAPKKAKTLTFQYPTPPLGSMSPRSTASTGSGNQLPVLAPKGGISLPHAANPQPELRFFHYRNPKQGFFPSTPQSSSKGSSSKPYEIGTIDFNSQPMNPSHRAGKPSIGSQPEQQQRQQQAKSSHGSALSHQHRPPSGPQKALQQPSSSVAKAQSFPHHPRPHHPPPIPSDIESFNPYAQPRLPNFALGSTGKTKAPTSRREEKKRSQQPNFKQEPSPSHPIPQKQANPITTSRNPFARGTSVPPLIMRNPSLGTARSQSEIPSRVEELEEEEQQGVASPVSEQTLEPRAASKRKRSPSIEIPDGDTIQESSLIESPENSTPIVDAPAGYTYYPLLSPKSQDSPAVGSGGGNGERRVFERKLRFIHQGRECISYADKSMTALDGYKATDSVHNIRTTRDGRAALVLHSMPLVPEIMVDAENLVTMHLYESPGQEYNVLYDVLKRMPPPIHRESVSGEEEGEIHYVDRFGHNTVMVMVDIAMLEAVPPLRRINPDGTGAEGEVHEFGSGGAIWGPLPESGQAEGARTYAGFPLLLEEDRHSALIMAVREALLLQPWSELGYRKVVIIHWSECLSGAMADKEYGNRVGGREGRLVGDLWEMVNSMRELYQVEVKFLEANFGEPQRGWLEGVARSGNLPVEVREGTVTLRSDEEFEWEGRRWKWEGWRKGWKQEEGGDEGGEGGLL</sequence>
<reference evidence="2 3" key="1">
    <citation type="submission" date="2023-08" db="EMBL/GenBank/DDBJ databases">
        <authorList>
            <person name="Palmer J.M."/>
        </authorList>
    </citation>
    <scope>NUCLEOTIDE SEQUENCE [LARGE SCALE GENOMIC DNA]</scope>
    <source>
        <strain evidence="2 3">TWF481</strain>
    </source>
</reference>
<evidence type="ECO:0000256" key="1">
    <source>
        <dbReference type="SAM" id="MobiDB-lite"/>
    </source>
</evidence>
<feature type="compositionally biased region" description="Polar residues" evidence="1">
    <location>
        <begin position="240"/>
        <end position="249"/>
    </location>
</feature>
<dbReference type="EMBL" id="JAVHJL010000003">
    <property type="protein sequence ID" value="KAK6506649.1"/>
    <property type="molecule type" value="Genomic_DNA"/>
</dbReference>
<feature type="compositionally biased region" description="Polar residues" evidence="1">
    <location>
        <begin position="344"/>
        <end position="354"/>
    </location>
</feature>
<keyword evidence="3" id="KW-1185">Reference proteome</keyword>